<dbReference type="InterPro" id="IPR005490">
    <property type="entry name" value="LD_TPept_cat_dom"/>
</dbReference>
<dbReference type="InterPro" id="IPR050979">
    <property type="entry name" value="LD-transpeptidase"/>
</dbReference>
<dbReference type="RefSeq" id="WP_209635334.1">
    <property type="nucleotide sequence ID" value="NZ_JAGINW010000001.1"/>
</dbReference>
<protein>
    <submittedName>
        <fullName evidence="10">Lipoprotein-anchoring transpeptidase ErfK/SrfK</fullName>
    </submittedName>
</protein>
<gene>
    <name evidence="10" type="ORF">JOF56_001224</name>
</gene>
<organism evidence="10 11">
    <name type="scientific">Kibdelosporangium banguiense</name>
    <dbReference type="NCBI Taxonomy" id="1365924"/>
    <lineage>
        <taxon>Bacteria</taxon>
        <taxon>Bacillati</taxon>
        <taxon>Actinomycetota</taxon>
        <taxon>Actinomycetes</taxon>
        <taxon>Pseudonocardiales</taxon>
        <taxon>Pseudonocardiaceae</taxon>
        <taxon>Kibdelosporangium</taxon>
    </lineage>
</organism>
<dbReference type="Pfam" id="PF03734">
    <property type="entry name" value="YkuD"/>
    <property type="match status" value="1"/>
</dbReference>
<evidence type="ECO:0000256" key="7">
    <source>
        <dbReference type="SAM" id="MobiDB-lite"/>
    </source>
</evidence>
<feature type="active site" description="Nucleophile" evidence="6">
    <location>
        <position position="192"/>
    </location>
</feature>
<feature type="region of interest" description="Disordered" evidence="7">
    <location>
        <begin position="28"/>
        <end position="103"/>
    </location>
</feature>
<keyword evidence="4 6" id="KW-0573">Peptidoglycan synthesis</keyword>
<evidence type="ECO:0000256" key="5">
    <source>
        <dbReference type="ARBA" id="ARBA00023316"/>
    </source>
</evidence>
<feature type="compositionally biased region" description="Low complexity" evidence="7">
    <location>
        <begin position="36"/>
        <end position="88"/>
    </location>
</feature>
<feature type="active site" description="Proton donor/acceptor" evidence="6">
    <location>
        <position position="181"/>
    </location>
</feature>
<evidence type="ECO:0000256" key="8">
    <source>
        <dbReference type="SAM" id="SignalP"/>
    </source>
</evidence>
<keyword evidence="2" id="KW-0808">Transferase</keyword>
<sequence>MRVRKLIVGAAVAAAAVLSACSSPSTPIGLAAGQQTAPVSTESSSPATTATTATQTSAPSSTPTSTSTSTPTSTKTTPPKPTTSKTTPKPAPPKPKPEQSTEAPCSTAAKACIKLSTNQSWLMQDGKVTYGPVKITHGRKGYLTPPGTFKVQFKNKDHKSSIFNDAPMPWSVFFNGGIAFHQGSLSQLSHGCIHLSPAAAQKYFGALSVGDQVEVVR</sequence>
<dbReference type="InterPro" id="IPR038063">
    <property type="entry name" value="Transpep_catalytic_dom"/>
</dbReference>
<accession>A0ABS4T8T3</accession>
<keyword evidence="3 6" id="KW-0133">Cell shape</keyword>
<comment type="pathway">
    <text evidence="1 6">Cell wall biogenesis; peptidoglycan biosynthesis.</text>
</comment>
<dbReference type="PANTHER" id="PTHR30582:SF33">
    <property type="entry name" value="EXPORTED PROTEIN"/>
    <property type="match status" value="1"/>
</dbReference>
<evidence type="ECO:0000256" key="1">
    <source>
        <dbReference type="ARBA" id="ARBA00004752"/>
    </source>
</evidence>
<evidence type="ECO:0000256" key="2">
    <source>
        <dbReference type="ARBA" id="ARBA00022679"/>
    </source>
</evidence>
<evidence type="ECO:0000256" key="6">
    <source>
        <dbReference type="PROSITE-ProRule" id="PRU01373"/>
    </source>
</evidence>
<keyword evidence="11" id="KW-1185">Reference proteome</keyword>
<dbReference type="PROSITE" id="PS51257">
    <property type="entry name" value="PROKAR_LIPOPROTEIN"/>
    <property type="match status" value="1"/>
</dbReference>
<dbReference type="EMBL" id="JAGINW010000001">
    <property type="protein sequence ID" value="MBP2320839.1"/>
    <property type="molecule type" value="Genomic_DNA"/>
</dbReference>
<dbReference type="PROSITE" id="PS52029">
    <property type="entry name" value="LD_TPASE"/>
    <property type="match status" value="1"/>
</dbReference>
<feature type="chain" id="PRO_5045875207" evidence="8">
    <location>
        <begin position="21"/>
        <end position="217"/>
    </location>
</feature>
<keyword evidence="8" id="KW-0732">Signal</keyword>
<proteinExistence type="predicted"/>
<keyword evidence="5 6" id="KW-0961">Cell wall biogenesis/degradation</keyword>
<evidence type="ECO:0000313" key="11">
    <source>
        <dbReference type="Proteomes" id="UP001519332"/>
    </source>
</evidence>
<dbReference type="SUPFAM" id="SSF141523">
    <property type="entry name" value="L,D-transpeptidase catalytic domain-like"/>
    <property type="match status" value="1"/>
</dbReference>
<evidence type="ECO:0000256" key="4">
    <source>
        <dbReference type="ARBA" id="ARBA00022984"/>
    </source>
</evidence>
<dbReference type="CDD" id="cd16913">
    <property type="entry name" value="YkuD_like"/>
    <property type="match status" value="1"/>
</dbReference>
<keyword evidence="10" id="KW-0449">Lipoprotein</keyword>
<evidence type="ECO:0000313" key="10">
    <source>
        <dbReference type="EMBL" id="MBP2320839.1"/>
    </source>
</evidence>
<dbReference type="Proteomes" id="UP001519332">
    <property type="component" value="Unassembled WGS sequence"/>
</dbReference>
<reference evidence="10 11" key="1">
    <citation type="submission" date="2021-03" db="EMBL/GenBank/DDBJ databases">
        <title>Sequencing the genomes of 1000 actinobacteria strains.</title>
        <authorList>
            <person name="Klenk H.-P."/>
        </authorList>
    </citation>
    <scope>NUCLEOTIDE SEQUENCE [LARGE SCALE GENOMIC DNA]</scope>
    <source>
        <strain evidence="10 11">DSM 46670</strain>
    </source>
</reference>
<dbReference type="Gene3D" id="2.40.440.10">
    <property type="entry name" value="L,D-transpeptidase catalytic domain-like"/>
    <property type="match status" value="1"/>
</dbReference>
<name>A0ABS4T8T3_9PSEU</name>
<evidence type="ECO:0000259" key="9">
    <source>
        <dbReference type="PROSITE" id="PS52029"/>
    </source>
</evidence>
<comment type="caution">
    <text evidence="10">The sequence shown here is derived from an EMBL/GenBank/DDBJ whole genome shotgun (WGS) entry which is preliminary data.</text>
</comment>
<feature type="domain" description="L,D-TPase catalytic" evidence="9">
    <location>
        <begin position="109"/>
        <end position="216"/>
    </location>
</feature>
<feature type="signal peptide" evidence="8">
    <location>
        <begin position="1"/>
        <end position="20"/>
    </location>
</feature>
<dbReference type="PANTHER" id="PTHR30582">
    <property type="entry name" value="L,D-TRANSPEPTIDASE"/>
    <property type="match status" value="1"/>
</dbReference>
<evidence type="ECO:0000256" key="3">
    <source>
        <dbReference type="ARBA" id="ARBA00022960"/>
    </source>
</evidence>